<evidence type="ECO:0000256" key="6">
    <source>
        <dbReference type="ARBA" id="ARBA00022692"/>
    </source>
</evidence>
<evidence type="ECO:0000313" key="16">
    <source>
        <dbReference type="Proteomes" id="UP001243846"/>
    </source>
</evidence>
<keyword evidence="3" id="KW-0813">Transport</keyword>
<evidence type="ECO:0000259" key="14">
    <source>
        <dbReference type="Pfam" id="PF01292"/>
    </source>
</evidence>
<dbReference type="PANTHER" id="PTHR30529">
    <property type="entry name" value="CYTOCHROME B561"/>
    <property type="match status" value="1"/>
</dbReference>
<feature type="domain" description="Cytochrome b561 bacterial/Ni-hydrogenase" evidence="14">
    <location>
        <begin position="10"/>
        <end position="126"/>
    </location>
</feature>
<evidence type="ECO:0000256" key="9">
    <source>
        <dbReference type="ARBA" id="ARBA00022989"/>
    </source>
</evidence>
<evidence type="ECO:0000256" key="2">
    <source>
        <dbReference type="ARBA" id="ARBA00004651"/>
    </source>
</evidence>
<evidence type="ECO:0000256" key="8">
    <source>
        <dbReference type="ARBA" id="ARBA00022982"/>
    </source>
</evidence>
<evidence type="ECO:0000313" key="15">
    <source>
        <dbReference type="EMBL" id="MDN3713938.1"/>
    </source>
</evidence>
<feature type="transmembrane region" description="Helical" evidence="13">
    <location>
        <begin position="50"/>
        <end position="72"/>
    </location>
</feature>
<comment type="subcellular location">
    <subcellularLocation>
        <location evidence="2">Cell membrane</location>
        <topology evidence="2">Multi-pass membrane protein</topology>
    </subcellularLocation>
</comment>
<reference evidence="16" key="1">
    <citation type="journal article" date="2019" name="Int. J. Syst. Evol. Microbiol.">
        <title>The Global Catalogue of Microorganisms (GCM) 10K type strain sequencing project: providing services to taxonomists for standard genome sequencing and annotation.</title>
        <authorList>
            <consortium name="The Broad Institute Genomics Platform"/>
            <consortium name="The Broad Institute Genome Sequencing Center for Infectious Disease"/>
            <person name="Wu L."/>
            <person name="Ma J."/>
        </authorList>
    </citation>
    <scope>NUCLEOTIDE SEQUENCE [LARGE SCALE GENOMIC DNA]</scope>
    <source>
        <strain evidence="16">CECT 8482</strain>
    </source>
</reference>
<accession>A0ABT8DAV9</accession>
<dbReference type="Pfam" id="PF01292">
    <property type="entry name" value="Ni_hydr_CYTB"/>
    <property type="match status" value="1"/>
</dbReference>
<dbReference type="Proteomes" id="UP001243846">
    <property type="component" value="Unassembled WGS sequence"/>
</dbReference>
<evidence type="ECO:0000256" key="13">
    <source>
        <dbReference type="SAM" id="Phobius"/>
    </source>
</evidence>
<comment type="cofactor">
    <cofactor evidence="1">
        <name>heme b</name>
        <dbReference type="ChEBI" id="CHEBI:60344"/>
    </cofactor>
</comment>
<keyword evidence="7" id="KW-0479">Metal-binding</keyword>
<feature type="transmembrane region" description="Helical" evidence="13">
    <location>
        <begin position="84"/>
        <end position="109"/>
    </location>
</feature>
<evidence type="ECO:0000256" key="11">
    <source>
        <dbReference type="ARBA" id="ARBA00023136"/>
    </source>
</evidence>
<dbReference type="EMBL" id="JAUFRC010000003">
    <property type="protein sequence ID" value="MDN3713938.1"/>
    <property type="molecule type" value="Genomic_DNA"/>
</dbReference>
<gene>
    <name evidence="15" type="ORF">QWZ10_23065</name>
</gene>
<feature type="transmembrane region" description="Helical" evidence="13">
    <location>
        <begin position="16"/>
        <end position="38"/>
    </location>
</feature>
<proteinExistence type="inferred from homology"/>
<evidence type="ECO:0000256" key="3">
    <source>
        <dbReference type="ARBA" id="ARBA00022448"/>
    </source>
</evidence>
<evidence type="ECO:0000256" key="1">
    <source>
        <dbReference type="ARBA" id="ARBA00001970"/>
    </source>
</evidence>
<evidence type="ECO:0000256" key="5">
    <source>
        <dbReference type="ARBA" id="ARBA00022617"/>
    </source>
</evidence>
<keyword evidence="10" id="KW-0408">Iron</keyword>
<evidence type="ECO:0000256" key="4">
    <source>
        <dbReference type="ARBA" id="ARBA00022475"/>
    </source>
</evidence>
<evidence type="ECO:0000256" key="10">
    <source>
        <dbReference type="ARBA" id="ARBA00023004"/>
    </source>
</evidence>
<dbReference type="InterPro" id="IPR011577">
    <property type="entry name" value="Cyt_b561_bac/Ni-Hgenase"/>
</dbReference>
<comment type="caution">
    <text evidence="15">The sequence shown here is derived from an EMBL/GenBank/DDBJ whole genome shotgun (WGS) entry which is preliminary data.</text>
</comment>
<keyword evidence="9 13" id="KW-1133">Transmembrane helix</keyword>
<evidence type="ECO:0000256" key="7">
    <source>
        <dbReference type="ARBA" id="ARBA00022723"/>
    </source>
</evidence>
<comment type="similarity">
    <text evidence="12">Belongs to the cytochrome b561 family.</text>
</comment>
<evidence type="ECO:0000256" key="12">
    <source>
        <dbReference type="ARBA" id="ARBA00037975"/>
    </source>
</evidence>
<keyword evidence="16" id="KW-1185">Reference proteome</keyword>
<dbReference type="PANTHER" id="PTHR30529:SF1">
    <property type="entry name" value="CYTOCHROME B561 HOMOLOG 2"/>
    <property type="match status" value="1"/>
</dbReference>
<organism evidence="15 16">
    <name type="scientific">Paracoccus cavernae</name>
    <dbReference type="NCBI Taxonomy" id="1571207"/>
    <lineage>
        <taxon>Bacteria</taxon>
        <taxon>Pseudomonadati</taxon>
        <taxon>Pseudomonadota</taxon>
        <taxon>Alphaproteobacteria</taxon>
        <taxon>Rhodobacterales</taxon>
        <taxon>Paracoccaceae</taxon>
        <taxon>Paracoccus</taxon>
    </lineage>
</organism>
<name>A0ABT8DAV9_9RHOB</name>
<dbReference type="SUPFAM" id="SSF81342">
    <property type="entry name" value="Transmembrane di-heme cytochromes"/>
    <property type="match status" value="1"/>
</dbReference>
<dbReference type="InterPro" id="IPR052168">
    <property type="entry name" value="Cytochrome_b561_oxidase"/>
</dbReference>
<sequence length="134" mass="14871">MQIMDNQGCFGTVTRALHWSMAVLIGWQFVGMISKVAVGREHPVSQFLGGYHLNIGTVLFVLIVLRLAWAFINRRNRPSHGAGLLAKAAVAGHTAIYTLMLLVPLMALIRAWGRERGFSPFGFELFAPARPIPW</sequence>
<keyword evidence="6 13" id="KW-0812">Transmembrane</keyword>
<keyword evidence="11 13" id="KW-0472">Membrane</keyword>
<dbReference type="InterPro" id="IPR016174">
    <property type="entry name" value="Di-haem_cyt_TM"/>
</dbReference>
<keyword evidence="5" id="KW-0349">Heme</keyword>
<keyword evidence="8" id="KW-0249">Electron transport</keyword>
<protein>
    <submittedName>
        <fullName evidence="15">Cytochrome b/b6 domain-containing protein</fullName>
    </submittedName>
</protein>
<keyword evidence="4" id="KW-1003">Cell membrane</keyword>